<dbReference type="GO" id="GO:0005975">
    <property type="term" value="P:carbohydrate metabolic process"/>
    <property type="evidence" value="ECO:0007669"/>
    <property type="project" value="InterPro"/>
</dbReference>
<dbReference type="HAMAP" id="MF_01241">
    <property type="entry name" value="GlcN6P_deamin"/>
    <property type="match status" value="1"/>
</dbReference>
<dbReference type="EC" id="3.5.99.6" evidence="3"/>
<dbReference type="PANTHER" id="PTHR11280:SF5">
    <property type="entry name" value="GLUCOSAMINE-6-PHOSPHATE ISOMERASE"/>
    <property type="match status" value="1"/>
</dbReference>
<feature type="site" description="Part of the allosteric site" evidence="3">
    <location>
        <position position="154"/>
    </location>
</feature>
<dbReference type="InterPro" id="IPR018321">
    <property type="entry name" value="Glucosamine6P_isomerase_CS"/>
</dbReference>
<dbReference type="Gene3D" id="3.40.50.1360">
    <property type="match status" value="1"/>
</dbReference>
<gene>
    <name evidence="3 5" type="primary">nagB</name>
    <name evidence="5" type="ORF">GMA10_04160</name>
</gene>
<feature type="domain" description="Glucosamine/galactosamine-6-phosphate isomerase" evidence="4">
    <location>
        <begin position="12"/>
        <end position="228"/>
    </location>
</feature>
<evidence type="ECO:0000259" key="4">
    <source>
        <dbReference type="Pfam" id="PF01182"/>
    </source>
</evidence>
<keyword evidence="3" id="KW-0021">Allosteric enzyme</keyword>
<dbReference type="EMBL" id="WOGT01000002">
    <property type="protein sequence ID" value="MUN54412.1"/>
    <property type="molecule type" value="Genomic_DNA"/>
</dbReference>
<comment type="caution">
    <text evidence="3">Lacks conserved residue(s) required for the propagation of feature annotation.</text>
</comment>
<evidence type="ECO:0000313" key="6">
    <source>
        <dbReference type="Proteomes" id="UP000462152"/>
    </source>
</evidence>
<dbReference type="InterPro" id="IPR004547">
    <property type="entry name" value="Glucosamine6P_isomerase"/>
</dbReference>
<keyword evidence="6" id="KW-1185">Reference proteome</keyword>
<keyword evidence="2 3" id="KW-0119">Carbohydrate metabolism</keyword>
<feature type="active site" description="Proton acceptor; for enolization step" evidence="3">
    <location>
        <position position="66"/>
    </location>
</feature>
<dbReference type="GO" id="GO:0006046">
    <property type="term" value="P:N-acetylglucosamine catabolic process"/>
    <property type="evidence" value="ECO:0007669"/>
    <property type="project" value="UniProtKB-UniRule"/>
</dbReference>
<dbReference type="GO" id="GO:0006043">
    <property type="term" value="P:glucosamine catabolic process"/>
    <property type="evidence" value="ECO:0007669"/>
    <property type="project" value="TreeGrafter"/>
</dbReference>
<comment type="activity regulation">
    <text evidence="3">Allosterically activated by N-acetylglucosamine 6-phosphate (GlcNAc6P).</text>
</comment>
<feature type="active site" description="Proton acceptor; for ring-opening step" evidence="3">
    <location>
        <position position="137"/>
    </location>
</feature>
<dbReference type="InterPro" id="IPR006148">
    <property type="entry name" value="Glc/Gal-6P_isomerase"/>
</dbReference>
<comment type="function">
    <text evidence="3">Catalyzes the reversible isomerization-deamination of glucosamine 6-phosphate (GlcN6P) to form fructose 6-phosphate (Fru6P) and ammonium ion.</text>
</comment>
<feature type="site" description="Part of the allosteric site" evidence="3">
    <location>
        <position position="145"/>
    </location>
</feature>
<dbReference type="SUPFAM" id="SSF100950">
    <property type="entry name" value="NagB/RpiA/CoA transferase-like"/>
    <property type="match status" value="1"/>
</dbReference>
<proteinExistence type="inferred from homology"/>
<feature type="site" description="Part of the allosteric site" evidence="3">
    <location>
        <position position="155"/>
    </location>
</feature>
<dbReference type="NCBIfam" id="NF001684">
    <property type="entry name" value="PRK00443.1-4"/>
    <property type="match status" value="1"/>
</dbReference>
<accession>A0A7K1LHI4</accession>
<feature type="active site" description="For ring-opening step" evidence="3">
    <location>
        <position position="142"/>
    </location>
</feature>
<dbReference type="Pfam" id="PF01182">
    <property type="entry name" value="Glucosamine_iso"/>
    <property type="match status" value="1"/>
</dbReference>
<dbReference type="GO" id="GO:0005737">
    <property type="term" value="C:cytoplasm"/>
    <property type="evidence" value="ECO:0007669"/>
    <property type="project" value="TreeGrafter"/>
</dbReference>
<dbReference type="GO" id="GO:0042802">
    <property type="term" value="F:identical protein binding"/>
    <property type="evidence" value="ECO:0007669"/>
    <property type="project" value="TreeGrafter"/>
</dbReference>
<evidence type="ECO:0000256" key="2">
    <source>
        <dbReference type="ARBA" id="ARBA00023277"/>
    </source>
</evidence>
<dbReference type="GO" id="GO:0019262">
    <property type="term" value="P:N-acetylneuraminate catabolic process"/>
    <property type="evidence" value="ECO:0007669"/>
    <property type="project" value="UniProtKB-UniRule"/>
</dbReference>
<dbReference type="RefSeq" id="WP_129315691.1">
    <property type="nucleotide sequence ID" value="NZ_NOIQ01000010.1"/>
</dbReference>
<sequence>MEIIVVPDPESVGDVAAERIAELVRRKPDAVLGVATGSSPVPTYRSLEQRVRNGLDVSGVSAFALDEYVGLSEGHPQSYAEVVRREVTERLGLDPERVHVPKGHAVDVPTACEEYEEAIRAAGGVDLQILGIGSNGHIGFNEPSSSLAGRTRVKTLTPTTRRDNARFFDDDLSQVPTHCITQGIGTILDSGLALLVASGEGKAEAVAAMAEGPVGAFCPASALQLHRRSVVVVDEAAASLLTNREYYDFVRDNRPSWQL</sequence>
<keyword evidence="1 3" id="KW-0378">Hydrolase</keyword>
<dbReference type="CDD" id="cd01399">
    <property type="entry name" value="GlcN6P_deaminase"/>
    <property type="match status" value="1"/>
</dbReference>
<dbReference type="PANTHER" id="PTHR11280">
    <property type="entry name" value="GLUCOSAMINE-6-PHOSPHATE ISOMERASE"/>
    <property type="match status" value="1"/>
</dbReference>
<organism evidence="5 6">
    <name type="scientific">Rothia koreensis</name>
    <dbReference type="NCBI Taxonomy" id="592378"/>
    <lineage>
        <taxon>Bacteria</taxon>
        <taxon>Bacillati</taxon>
        <taxon>Actinomycetota</taxon>
        <taxon>Actinomycetes</taxon>
        <taxon>Micrococcales</taxon>
        <taxon>Micrococcaceae</taxon>
        <taxon>Rothia</taxon>
    </lineage>
</organism>
<evidence type="ECO:0000256" key="1">
    <source>
        <dbReference type="ARBA" id="ARBA00022801"/>
    </source>
</evidence>
<protein>
    <recommendedName>
        <fullName evidence="3">Glucosamine-6-phosphate deaminase</fullName>
        <ecNumber evidence="3">3.5.99.6</ecNumber>
    </recommendedName>
    <alternativeName>
        <fullName evidence="3">GlcN6P deaminase</fullName>
        <shortName evidence="3">GNPDA</shortName>
    </alternativeName>
    <alternativeName>
        <fullName evidence="3">Glucosamine-6-phosphate isomerase</fullName>
    </alternativeName>
</protein>
<reference evidence="5 6" key="1">
    <citation type="submission" date="2019-12" db="EMBL/GenBank/DDBJ databases">
        <authorList>
            <person name="Li J."/>
            <person name="Shi Y."/>
            <person name="Xu G."/>
            <person name="Xiao D."/>
            <person name="Ran X."/>
        </authorList>
    </citation>
    <scope>NUCLEOTIDE SEQUENCE [LARGE SCALE GENOMIC DNA]</scope>
    <source>
        <strain evidence="5 6">JCM 15915</strain>
    </source>
</reference>
<dbReference type="GO" id="GO:0004342">
    <property type="term" value="F:glucosamine-6-phosphate deaminase activity"/>
    <property type="evidence" value="ECO:0007669"/>
    <property type="project" value="UniProtKB-UniRule"/>
</dbReference>
<dbReference type="PROSITE" id="PS01161">
    <property type="entry name" value="GLC_GALNAC_ISOMERASE"/>
    <property type="match status" value="1"/>
</dbReference>
<dbReference type="UniPathway" id="UPA00629">
    <property type="reaction ID" value="UER00684"/>
</dbReference>
<comment type="similarity">
    <text evidence="3">Belongs to the glucosamine/galactosamine-6-phosphate isomerase family. NagB subfamily.</text>
</comment>
<name>A0A7K1LHI4_9MICC</name>
<comment type="pathway">
    <text evidence="3">Amino-sugar metabolism; N-acetylneuraminate degradation; D-fructose 6-phosphate from N-acetylneuraminate: step 5/5.</text>
</comment>
<comment type="caution">
    <text evidence="5">The sequence shown here is derived from an EMBL/GenBank/DDBJ whole genome shotgun (WGS) entry which is preliminary data.</text>
</comment>
<feature type="active site" description="For ring-opening step" evidence="3">
    <location>
        <position position="135"/>
    </location>
</feature>
<dbReference type="OrthoDB" id="9791139at2"/>
<dbReference type="Proteomes" id="UP000462152">
    <property type="component" value="Unassembled WGS sequence"/>
</dbReference>
<evidence type="ECO:0000313" key="5">
    <source>
        <dbReference type="EMBL" id="MUN54412.1"/>
    </source>
</evidence>
<dbReference type="InterPro" id="IPR037171">
    <property type="entry name" value="NagB/RpiA_transferase-like"/>
</dbReference>
<evidence type="ECO:0000256" key="3">
    <source>
        <dbReference type="HAMAP-Rule" id="MF_01241"/>
    </source>
</evidence>
<feature type="site" description="Part of the allosteric site" evidence="3">
    <location>
        <position position="152"/>
    </location>
</feature>
<dbReference type="AlphaFoldDB" id="A0A7K1LHI4"/>
<comment type="catalytic activity">
    <reaction evidence="3">
        <text>alpha-D-glucosamine 6-phosphate + H2O = beta-D-fructose 6-phosphate + NH4(+)</text>
        <dbReference type="Rhea" id="RHEA:12172"/>
        <dbReference type="ChEBI" id="CHEBI:15377"/>
        <dbReference type="ChEBI" id="CHEBI:28938"/>
        <dbReference type="ChEBI" id="CHEBI:57634"/>
        <dbReference type="ChEBI" id="CHEBI:75989"/>
        <dbReference type="EC" id="3.5.99.6"/>
    </reaction>
</comment>
<dbReference type="NCBIfam" id="TIGR00502">
    <property type="entry name" value="nagB"/>
    <property type="match status" value="1"/>
</dbReference>